<gene>
    <name evidence="3" type="ORF">EFL95_04000</name>
</gene>
<name>A0A3N0DRM7_9ACTN</name>
<dbReference type="Proteomes" id="UP000277094">
    <property type="component" value="Unassembled WGS sequence"/>
</dbReference>
<evidence type="ECO:0000259" key="2">
    <source>
        <dbReference type="Pfam" id="PF01370"/>
    </source>
</evidence>
<organism evidence="3 4">
    <name type="scientific">Nocardioides marmorisolisilvae</name>
    <dbReference type="NCBI Taxonomy" id="1542737"/>
    <lineage>
        <taxon>Bacteria</taxon>
        <taxon>Bacillati</taxon>
        <taxon>Actinomycetota</taxon>
        <taxon>Actinomycetes</taxon>
        <taxon>Propionibacteriales</taxon>
        <taxon>Nocardioidaceae</taxon>
        <taxon>Nocardioides</taxon>
    </lineage>
</organism>
<feature type="region of interest" description="Disordered" evidence="1">
    <location>
        <begin position="1"/>
        <end position="62"/>
    </location>
</feature>
<accession>A0A3N0DRM7</accession>
<feature type="compositionally biased region" description="Basic residues" evidence="1">
    <location>
        <begin position="33"/>
        <end position="52"/>
    </location>
</feature>
<dbReference type="EMBL" id="RJSG01000002">
    <property type="protein sequence ID" value="RNL78280.1"/>
    <property type="molecule type" value="Genomic_DNA"/>
</dbReference>
<evidence type="ECO:0000313" key="4">
    <source>
        <dbReference type="Proteomes" id="UP000277094"/>
    </source>
</evidence>
<dbReference type="SUPFAM" id="SSF51735">
    <property type="entry name" value="NAD(P)-binding Rossmann-fold domains"/>
    <property type="match status" value="1"/>
</dbReference>
<proteinExistence type="predicted"/>
<keyword evidence="4" id="KW-1185">Reference proteome</keyword>
<dbReference type="AlphaFoldDB" id="A0A3N0DRM7"/>
<dbReference type="CDD" id="cd08946">
    <property type="entry name" value="SDR_e"/>
    <property type="match status" value="1"/>
</dbReference>
<comment type="caution">
    <text evidence="3">The sequence shown here is derived from an EMBL/GenBank/DDBJ whole genome shotgun (WGS) entry which is preliminary data.</text>
</comment>
<dbReference type="PANTHER" id="PTHR48079">
    <property type="entry name" value="PROTEIN YEEZ"/>
    <property type="match status" value="1"/>
</dbReference>
<dbReference type="GO" id="GO:0005737">
    <property type="term" value="C:cytoplasm"/>
    <property type="evidence" value="ECO:0007669"/>
    <property type="project" value="TreeGrafter"/>
</dbReference>
<dbReference type="Gene3D" id="3.40.50.720">
    <property type="entry name" value="NAD(P)-binding Rossmann-like Domain"/>
    <property type="match status" value="1"/>
</dbReference>
<dbReference type="GO" id="GO:0004029">
    <property type="term" value="F:aldehyde dehydrogenase (NAD+) activity"/>
    <property type="evidence" value="ECO:0007669"/>
    <property type="project" value="TreeGrafter"/>
</dbReference>
<evidence type="ECO:0000313" key="3">
    <source>
        <dbReference type="EMBL" id="RNL78280.1"/>
    </source>
</evidence>
<sequence>MTRSRPAPGSRRARPPAVRRPAPRRAPTARAAPARRPRTRRSRRPRGTRRPRPPASAPDLPNELCVTGSLCKMGRVKVVVSGGTGVLGRSAVGALLDAAHDVEVIARSEANLAAIERLGARPVQADLFDTDALVRVYEGADAVVNLASAIPVGYATIWPNAWRQNDQLRTKAVANVATAARTAGVRRVVQESASFVYADGGDRWITERDPIDITPATEPIAVGESHVQDYAGGFRAGVLLRFGSVVGDDAQTRFWLRAAANGRPVGIGRPDQWSHLIHTDDVGSAVLAALHAPSGVYNVGAAPVLRSDLVEGFAKAAGADEGSFMGPVLRRLAGARVEPMTRSLRISSDHFSAQTGWQPSRPAFDASWLDVALGVEPVR</sequence>
<reference evidence="3 4" key="1">
    <citation type="submission" date="2018-11" db="EMBL/GenBank/DDBJ databases">
        <authorList>
            <person name="Li F."/>
        </authorList>
    </citation>
    <scope>NUCLEOTIDE SEQUENCE [LARGE SCALE GENOMIC DNA]</scope>
    <source>
        <strain evidence="3 4">KIS18-7</strain>
    </source>
</reference>
<dbReference type="InterPro" id="IPR051783">
    <property type="entry name" value="NAD(P)-dependent_oxidoreduct"/>
</dbReference>
<feature type="domain" description="NAD-dependent epimerase/dehydratase" evidence="2">
    <location>
        <begin position="78"/>
        <end position="300"/>
    </location>
</feature>
<feature type="compositionally biased region" description="Low complexity" evidence="1">
    <location>
        <begin position="1"/>
        <end position="32"/>
    </location>
</feature>
<dbReference type="OrthoDB" id="9787292at2"/>
<dbReference type="InterPro" id="IPR036291">
    <property type="entry name" value="NAD(P)-bd_dom_sf"/>
</dbReference>
<evidence type="ECO:0000256" key="1">
    <source>
        <dbReference type="SAM" id="MobiDB-lite"/>
    </source>
</evidence>
<dbReference type="Pfam" id="PF01370">
    <property type="entry name" value="Epimerase"/>
    <property type="match status" value="1"/>
</dbReference>
<protein>
    <submittedName>
        <fullName evidence="3">NAD(P)-dependent oxidoreductase</fullName>
    </submittedName>
</protein>
<dbReference type="PANTHER" id="PTHR48079:SF6">
    <property type="entry name" value="NAD(P)-BINDING DOMAIN-CONTAINING PROTEIN-RELATED"/>
    <property type="match status" value="1"/>
</dbReference>
<dbReference type="InterPro" id="IPR001509">
    <property type="entry name" value="Epimerase_deHydtase"/>
</dbReference>